<feature type="transmembrane region" description="Helical" evidence="2">
    <location>
        <begin position="122"/>
        <end position="140"/>
    </location>
</feature>
<dbReference type="InParanoid" id="A0A4S2MWI6"/>
<dbReference type="EMBL" id="ML220121">
    <property type="protein sequence ID" value="TGZ80981.1"/>
    <property type="molecule type" value="Genomic_DNA"/>
</dbReference>
<feature type="region of interest" description="Disordered" evidence="1">
    <location>
        <begin position="1"/>
        <end position="102"/>
    </location>
</feature>
<sequence length="141" mass="15536">MPTTSSPNTNQDSDSSYHPDTDTDTDSDFDSDSNTTPNPHRHNTNNILWLHRDGPSSDPNSPLITWRPQRVRPLRRPRAPVHGKSGNVRGGKGKVSTRRKKKGGWGKVGGVYVKRLGLVGNLLLWCALAMIAGYCAEFLVC</sequence>
<feature type="compositionally biased region" description="Basic residues" evidence="1">
    <location>
        <begin position="69"/>
        <end position="81"/>
    </location>
</feature>
<organism evidence="3 4">
    <name type="scientific">Ascodesmis nigricans</name>
    <dbReference type="NCBI Taxonomy" id="341454"/>
    <lineage>
        <taxon>Eukaryota</taxon>
        <taxon>Fungi</taxon>
        <taxon>Dikarya</taxon>
        <taxon>Ascomycota</taxon>
        <taxon>Pezizomycotina</taxon>
        <taxon>Pezizomycetes</taxon>
        <taxon>Pezizales</taxon>
        <taxon>Ascodesmidaceae</taxon>
        <taxon>Ascodesmis</taxon>
    </lineage>
</organism>
<proteinExistence type="predicted"/>
<dbReference type="AlphaFoldDB" id="A0A4S2MWI6"/>
<feature type="compositionally biased region" description="Polar residues" evidence="1">
    <location>
        <begin position="1"/>
        <end position="11"/>
    </location>
</feature>
<feature type="non-terminal residue" evidence="3">
    <location>
        <position position="141"/>
    </location>
</feature>
<evidence type="ECO:0000256" key="1">
    <source>
        <dbReference type="SAM" id="MobiDB-lite"/>
    </source>
</evidence>
<accession>A0A4S2MWI6</accession>
<keyword evidence="2" id="KW-0812">Transmembrane</keyword>
<feature type="compositionally biased region" description="Basic residues" evidence="1">
    <location>
        <begin position="91"/>
        <end position="102"/>
    </location>
</feature>
<evidence type="ECO:0000256" key="2">
    <source>
        <dbReference type="SAM" id="Phobius"/>
    </source>
</evidence>
<gene>
    <name evidence="3" type="ORF">EX30DRAFT_340964</name>
</gene>
<dbReference type="Proteomes" id="UP000298138">
    <property type="component" value="Unassembled WGS sequence"/>
</dbReference>
<keyword evidence="2" id="KW-1133">Transmembrane helix</keyword>
<name>A0A4S2MWI6_9PEZI</name>
<evidence type="ECO:0000313" key="4">
    <source>
        <dbReference type="Proteomes" id="UP000298138"/>
    </source>
</evidence>
<reference evidence="3 4" key="1">
    <citation type="submission" date="2019-04" db="EMBL/GenBank/DDBJ databases">
        <title>Comparative genomics and transcriptomics to analyze fruiting body development in filamentous ascomycetes.</title>
        <authorList>
            <consortium name="DOE Joint Genome Institute"/>
            <person name="Lutkenhaus R."/>
            <person name="Traeger S."/>
            <person name="Breuer J."/>
            <person name="Kuo A."/>
            <person name="Lipzen A."/>
            <person name="Pangilinan J."/>
            <person name="Dilworth D."/>
            <person name="Sandor L."/>
            <person name="Poggeler S."/>
            <person name="Barry K."/>
            <person name="Grigoriev I.V."/>
            <person name="Nowrousian M."/>
        </authorList>
    </citation>
    <scope>NUCLEOTIDE SEQUENCE [LARGE SCALE GENOMIC DNA]</scope>
    <source>
        <strain evidence="3 4">CBS 389.68</strain>
    </source>
</reference>
<protein>
    <submittedName>
        <fullName evidence="3">Uncharacterized protein</fullName>
    </submittedName>
</protein>
<keyword evidence="4" id="KW-1185">Reference proteome</keyword>
<feature type="compositionally biased region" description="Acidic residues" evidence="1">
    <location>
        <begin position="22"/>
        <end position="31"/>
    </location>
</feature>
<evidence type="ECO:0000313" key="3">
    <source>
        <dbReference type="EMBL" id="TGZ80981.1"/>
    </source>
</evidence>
<keyword evidence="2" id="KW-0472">Membrane</keyword>